<proteinExistence type="predicted"/>
<dbReference type="AlphaFoldDB" id="A0A7C9DFY1"/>
<name>A0A7C9DFY1_OPUST</name>
<reference evidence="1" key="1">
    <citation type="journal article" date="2013" name="J. Plant Res.">
        <title>Effect of fungi and light on seed germination of three Opuntia species from semiarid lands of central Mexico.</title>
        <authorList>
            <person name="Delgado-Sanchez P."/>
            <person name="Jimenez-Bremont J.F."/>
            <person name="Guerrero-Gonzalez Mde L."/>
            <person name="Flores J."/>
        </authorList>
    </citation>
    <scope>NUCLEOTIDE SEQUENCE</scope>
    <source>
        <tissue evidence="1">Cladode</tissue>
    </source>
</reference>
<sequence>MWYFCLAWDRCHKYTLFANPNPSSSYFVQVTKKAKRIIWHESIRMKADFAEKVAEVTASKHEPYPIKHCSCPVVNAQNYIYDMLSWQKPAVLSSNYFSSNSL</sequence>
<evidence type="ECO:0000313" key="1">
    <source>
        <dbReference type="EMBL" id="MBA4642360.1"/>
    </source>
</evidence>
<dbReference type="EMBL" id="GISG01128111">
    <property type="protein sequence ID" value="MBA4642360.1"/>
    <property type="molecule type" value="Transcribed_RNA"/>
</dbReference>
<accession>A0A7C9DFY1</accession>
<reference evidence="1" key="2">
    <citation type="submission" date="2020-07" db="EMBL/GenBank/DDBJ databases">
        <authorList>
            <person name="Vera ALvarez R."/>
            <person name="Arias-Moreno D.M."/>
            <person name="Jimenez-Jacinto V."/>
            <person name="Jimenez-Bremont J.F."/>
            <person name="Swaminathan K."/>
            <person name="Moose S.P."/>
            <person name="Guerrero-Gonzalez M.L."/>
            <person name="Marino-Ramirez L."/>
            <person name="Landsman D."/>
            <person name="Rodriguez-Kessler M."/>
            <person name="Delgado-Sanchez P."/>
        </authorList>
    </citation>
    <scope>NUCLEOTIDE SEQUENCE</scope>
    <source>
        <tissue evidence="1">Cladode</tissue>
    </source>
</reference>
<organism evidence="1">
    <name type="scientific">Opuntia streptacantha</name>
    <name type="common">Prickly pear cactus</name>
    <name type="synonym">Opuntia cardona</name>
    <dbReference type="NCBI Taxonomy" id="393608"/>
    <lineage>
        <taxon>Eukaryota</taxon>
        <taxon>Viridiplantae</taxon>
        <taxon>Streptophyta</taxon>
        <taxon>Embryophyta</taxon>
        <taxon>Tracheophyta</taxon>
        <taxon>Spermatophyta</taxon>
        <taxon>Magnoliopsida</taxon>
        <taxon>eudicotyledons</taxon>
        <taxon>Gunneridae</taxon>
        <taxon>Pentapetalae</taxon>
        <taxon>Caryophyllales</taxon>
        <taxon>Cactineae</taxon>
        <taxon>Cactaceae</taxon>
        <taxon>Opuntioideae</taxon>
        <taxon>Opuntia</taxon>
    </lineage>
</organism>
<protein>
    <submittedName>
        <fullName evidence="1">Uncharacterized protein</fullName>
    </submittedName>
</protein>